<dbReference type="PROSITE" id="PS51371">
    <property type="entry name" value="CBS"/>
    <property type="match status" value="1"/>
</dbReference>
<evidence type="ECO:0000256" key="6">
    <source>
        <dbReference type="ARBA" id="ARBA00022989"/>
    </source>
</evidence>
<dbReference type="InterPro" id="IPR002550">
    <property type="entry name" value="CNNM"/>
</dbReference>
<keyword evidence="7 9" id="KW-0129">CBS domain</keyword>
<dbReference type="FunFam" id="3.10.580.10:FF:000002">
    <property type="entry name" value="Magnesium/cobalt efflux protein CorC"/>
    <property type="match status" value="1"/>
</dbReference>
<dbReference type="PANTHER" id="PTHR43099:SF5">
    <property type="entry name" value="HLYC_CORC FAMILY TRANSPORTER"/>
    <property type="match status" value="1"/>
</dbReference>
<dbReference type="InterPro" id="IPR000644">
    <property type="entry name" value="CBS_dom"/>
</dbReference>
<evidence type="ECO:0000256" key="11">
    <source>
        <dbReference type="SAM" id="Phobius"/>
    </source>
</evidence>
<organism evidence="14 15">
    <name type="scientific">Carnobacterium iners</name>
    <dbReference type="NCBI Taxonomy" id="1073423"/>
    <lineage>
        <taxon>Bacteria</taxon>
        <taxon>Bacillati</taxon>
        <taxon>Bacillota</taxon>
        <taxon>Bacilli</taxon>
        <taxon>Lactobacillales</taxon>
        <taxon>Carnobacteriaceae</taxon>
        <taxon>Carnobacterium</taxon>
    </lineage>
</organism>
<dbReference type="Pfam" id="PF01595">
    <property type="entry name" value="CNNM"/>
    <property type="match status" value="1"/>
</dbReference>
<keyword evidence="6 10" id="KW-1133">Transmembrane helix</keyword>
<evidence type="ECO:0000256" key="8">
    <source>
        <dbReference type="ARBA" id="ARBA00023136"/>
    </source>
</evidence>
<comment type="similarity">
    <text evidence="2">Belongs to the UPF0053 family.</text>
</comment>
<dbReference type="InterPro" id="IPR044751">
    <property type="entry name" value="Ion_transp-like_CBS"/>
</dbReference>
<evidence type="ECO:0000256" key="9">
    <source>
        <dbReference type="PROSITE-ProRule" id="PRU00703"/>
    </source>
</evidence>
<dbReference type="PANTHER" id="PTHR43099">
    <property type="entry name" value="UPF0053 PROTEIN YRKA"/>
    <property type="match status" value="1"/>
</dbReference>
<dbReference type="GO" id="GO:0050660">
    <property type="term" value="F:flavin adenine dinucleotide binding"/>
    <property type="evidence" value="ECO:0007669"/>
    <property type="project" value="InterPro"/>
</dbReference>
<evidence type="ECO:0000259" key="12">
    <source>
        <dbReference type="PROSITE" id="PS51371"/>
    </source>
</evidence>
<evidence type="ECO:0000256" key="10">
    <source>
        <dbReference type="PROSITE-ProRule" id="PRU01193"/>
    </source>
</evidence>
<keyword evidence="4 10" id="KW-0812">Transmembrane</keyword>
<protein>
    <submittedName>
        <fullName evidence="14">Putative hemolysin</fullName>
    </submittedName>
</protein>
<reference evidence="14 15" key="1">
    <citation type="submission" date="2017-04" db="EMBL/GenBank/DDBJ databases">
        <authorList>
            <person name="Afonso C.L."/>
            <person name="Miller P.J."/>
            <person name="Scott M.A."/>
            <person name="Spackman E."/>
            <person name="Goraichik I."/>
            <person name="Dimitrov K.M."/>
            <person name="Suarez D.L."/>
            <person name="Swayne D.E."/>
        </authorList>
    </citation>
    <scope>NUCLEOTIDE SEQUENCE [LARGE SCALE GENOMIC DNA]</scope>
    <source>
        <strain evidence="14 15">LMG26642</strain>
    </source>
</reference>
<feature type="transmembrane region" description="Helical" evidence="11">
    <location>
        <begin position="106"/>
        <end position="126"/>
    </location>
</feature>
<dbReference type="Pfam" id="PF03471">
    <property type="entry name" value="CorC_HlyC"/>
    <property type="match status" value="1"/>
</dbReference>
<dbReference type="InterPro" id="IPR036318">
    <property type="entry name" value="FAD-bd_PCMH-like_sf"/>
</dbReference>
<dbReference type="Pfam" id="PF00571">
    <property type="entry name" value="CBS"/>
    <property type="match status" value="2"/>
</dbReference>
<dbReference type="SUPFAM" id="SSF54631">
    <property type="entry name" value="CBS-domain pair"/>
    <property type="match status" value="1"/>
</dbReference>
<sequence>MNPDPDSQSMLGQILFIIVLTGINAFFASAEMAFVSLNQSKVREKAAQGDKKSAAVLNLLANSDNFLATIQVAITLAGFISSASAATSFASRLEPLLINIPGGKQLAVVLVTVILSYVTLVFGELYPKQVALQKAEEVASFTAGPIRVAQIIFAPFVKLLSLSTSLLKKMTPIDFSKQEEKMTRDEFRSYLENSQAKGAIDVDQFTMLKGVLSMDTKMAREIMVPRTDTFMIDYEDGTKENIPLLLDCRFSRVPVYISDKDNIIGIVHVKNLLKASRMTQLDDIDIKDILNPPLYVPETIFMDDLLYELKRTRNQMAILNDEYGGVVGIATLEDLLEEIVGDIDDEYDETYSMIQIISETRYLVDGSAPLSKFNEFFNTSIESNDVDSIAGFFIMQHGSIPQLGEEAVVKYAGYIFTANDIEGSRLVNLYVDTISQEPTNDQITG</sequence>
<evidence type="ECO:0000256" key="2">
    <source>
        <dbReference type="ARBA" id="ARBA00006337"/>
    </source>
</evidence>
<keyword evidence="8 10" id="KW-0472">Membrane</keyword>
<evidence type="ECO:0000313" key="14">
    <source>
        <dbReference type="EMBL" id="SMH33270.1"/>
    </source>
</evidence>
<evidence type="ECO:0000256" key="1">
    <source>
        <dbReference type="ARBA" id="ARBA00004651"/>
    </source>
</evidence>
<evidence type="ECO:0000259" key="13">
    <source>
        <dbReference type="PROSITE" id="PS51846"/>
    </source>
</evidence>
<keyword evidence="3" id="KW-1003">Cell membrane</keyword>
<dbReference type="STRING" id="1073423.SAMN04488700_1506"/>
<dbReference type="InterPro" id="IPR046342">
    <property type="entry name" value="CBS_dom_sf"/>
</dbReference>
<evidence type="ECO:0000256" key="7">
    <source>
        <dbReference type="ARBA" id="ARBA00023122"/>
    </source>
</evidence>
<evidence type="ECO:0000256" key="4">
    <source>
        <dbReference type="ARBA" id="ARBA00022692"/>
    </source>
</evidence>
<dbReference type="SMART" id="SM01091">
    <property type="entry name" value="CorC_HlyC"/>
    <property type="match status" value="1"/>
</dbReference>
<dbReference type="Gene3D" id="3.30.465.10">
    <property type="match status" value="1"/>
</dbReference>
<feature type="transmembrane region" description="Helical" evidence="11">
    <location>
        <begin position="12"/>
        <end position="35"/>
    </location>
</feature>
<evidence type="ECO:0000256" key="5">
    <source>
        <dbReference type="ARBA" id="ARBA00022737"/>
    </source>
</evidence>
<dbReference type="InterPro" id="IPR005170">
    <property type="entry name" value="Transptr-assoc_dom"/>
</dbReference>
<dbReference type="InterPro" id="IPR051676">
    <property type="entry name" value="UPF0053_domain"/>
</dbReference>
<accession>A0A1X7N9H2</accession>
<name>A0A1X7N9H2_9LACT</name>
<dbReference type="SUPFAM" id="SSF56176">
    <property type="entry name" value="FAD-binding/transporter-associated domain-like"/>
    <property type="match status" value="1"/>
</dbReference>
<gene>
    <name evidence="14" type="ORF">SAMN04488700_1506</name>
</gene>
<evidence type="ECO:0000256" key="3">
    <source>
        <dbReference type="ARBA" id="ARBA00022475"/>
    </source>
</evidence>
<dbReference type="RefSeq" id="WP_085559654.1">
    <property type="nucleotide sequence ID" value="NZ_FOAH01000004.1"/>
</dbReference>
<evidence type="ECO:0000313" key="15">
    <source>
        <dbReference type="Proteomes" id="UP000193435"/>
    </source>
</evidence>
<dbReference type="Proteomes" id="UP000193435">
    <property type="component" value="Unassembled WGS sequence"/>
</dbReference>
<dbReference type="InterPro" id="IPR016169">
    <property type="entry name" value="FAD-bd_PCMH_sub2"/>
</dbReference>
<dbReference type="Gene3D" id="3.10.580.10">
    <property type="entry name" value="CBS-domain"/>
    <property type="match status" value="1"/>
</dbReference>
<dbReference type="OrthoDB" id="9798188at2"/>
<dbReference type="EMBL" id="FXBJ01000002">
    <property type="protein sequence ID" value="SMH33270.1"/>
    <property type="molecule type" value="Genomic_DNA"/>
</dbReference>
<comment type="subcellular location">
    <subcellularLocation>
        <location evidence="1">Cell membrane</location>
        <topology evidence="1">Multi-pass membrane protein</topology>
    </subcellularLocation>
</comment>
<keyword evidence="5" id="KW-0677">Repeat</keyword>
<feature type="domain" description="CNNM transmembrane" evidence="13">
    <location>
        <begin position="6"/>
        <end position="204"/>
    </location>
</feature>
<dbReference type="GO" id="GO:0005886">
    <property type="term" value="C:plasma membrane"/>
    <property type="evidence" value="ECO:0007669"/>
    <property type="project" value="UniProtKB-SubCell"/>
</dbReference>
<feature type="domain" description="CBS" evidence="12">
    <location>
        <begin position="289"/>
        <end position="346"/>
    </location>
</feature>
<dbReference type="CDD" id="cd04590">
    <property type="entry name" value="CBS_pair_CorC_HlyC_assoc"/>
    <property type="match status" value="1"/>
</dbReference>
<dbReference type="PROSITE" id="PS51846">
    <property type="entry name" value="CNNM"/>
    <property type="match status" value="1"/>
</dbReference>
<proteinExistence type="inferred from homology"/>
<dbReference type="AlphaFoldDB" id="A0A1X7N9H2"/>
<keyword evidence="15" id="KW-1185">Reference proteome</keyword>